<dbReference type="EMBL" id="RCMV01003276">
    <property type="protein sequence ID" value="KAG3199424.1"/>
    <property type="molecule type" value="Genomic_DNA"/>
</dbReference>
<reference evidence="1" key="1">
    <citation type="submission" date="2018-05" db="EMBL/GenBank/DDBJ databases">
        <title>Effector identification in a new, highly contiguous assembly of the strawberry crown rot pathogen Phytophthora cactorum.</title>
        <authorList>
            <person name="Armitage A.D."/>
            <person name="Nellist C.F."/>
            <person name="Bates H."/>
            <person name="Vickerstaff R.J."/>
            <person name="Harrison R.J."/>
        </authorList>
    </citation>
    <scope>NUCLEOTIDE SEQUENCE</scope>
    <source>
        <strain evidence="1">P421</strain>
    </source>
</reference>
<evidence type="ECO:0000313" key="1">
    <source>
        <dbReference type="EMBL" id="KAG3199424.1"/>
    </source>
</evidence>
<proteinExistence type="predicted"/>
<accession>A0A8T1GZG9</accession>
<sequence length="43" mass="4721">MKYLSKSRQLKLVSAPSSLFCPPKSVKVWNTAHGSIAMNNGWG</sequence>
<evidence type="ECO:0000313" key="2">
    <source>
        <dbReference type="Proteomes" id="UP000760860"/>
    </source>
</evidence>
<dbReference type="Proteomes" id="UP000760860">
    <property type="component" value="Unassembled WGS sequence"/>
</dbReference>
<dbReference type="AlphaFoldDB" id="A0A8T1GZG9"/>
<comment type="caution">
    <text evidence="1">The sequence shown here is derived from an EMBL/GenBank/DDBJ whole genome shotgun (WGS) entry which is preliminary data.</text>
</comment>
<name>A0A8T1GZG9_9STRA</name>
<organism evidence="1 2">
    <name type="scientific">Phytophthora cactorum</name>
    <dbReference type="NCBI Taxonomy" id="29920"/>
    <lineage>
        <taxon>Eukaryota</taxon>
        <taxon>Sar</taxon>
        <taxon>Stramenopiles</taxon>
        <taxon>Oomycota</taxon>
        <taxon>Peronosporomycetes</taxon>
        <taxon>Peronosporales</taxon>
        <taxon>Peronosporaceae</taxon>
        <taxon>Phytophthora</taxon>
    </lineage>
</organism>
<gene>
    <name evidence="1" type="ORF">PC129_g24121</name>
</gene>
<protein>
    <submittedName>
        <fullName evidence="1">Uncharacterized protein</fullName>
    </submittedName>
</protein>